<comment type="caution">
    <text evidence="1">The sequence shown here is derived from an EMBL/GenBank/DDBJ whole genome shotgun (WGS) entry which is preliminary data.</text>
</comment>
<reference evidence="1" key="1">
    <citation type="submission" date="2021-01" db="EMBL/GenBank/DDBJ databases">
        <title>Whole genome shotgun sequence of Actinoplanes tereljensis NBRC 105297.</title>
        <authorList>
            <person name="Komaki H."/>
            <person name="Tamura T."/>
        </authorList>
    </citation>
    <scope>NUCLEOTIDE SEQUENCE</scope>
    <source>
        <strain evidence="1">NBRC 105297</strain>
    </source>
</reference>
<evidence type="ECO:0000313" key="2">
    <source>
        <dbReference type="Proteomes" id="UP000623608"/>
    </source>
</evidence>
<dbReference type="Proteomes" id="UP000623608">
    <property type="component" value="Unassembled WGS sequence"/>
</dbReference>
<gene>
    <name evidence="1" type="ORF">Ate02nite_59050</name>
</gene>
<dbReference type="InterPro" id="IPR029058">
    <property type="entry name" value="AB_hydrolase_fold"/>
</dbReference>
<dbReference type="RefSeq" id="WP_203811078.1">
    <property type="nucleotide sequence ID" value="NZ_BOMY01000038.1"/>
</dbReference>
<keyword evidence="2" id="KW-1185">Reference proteome</keyword>
<protein>
    <submittedName>
        <fullName evidence="1">Uncharacterized protein</fullName>
    </submittedName>
</protein>
<accession>A0A919NS02</accession>
<sequence>MILQANYSWVDGDILNGAMSQEDADRAMSLLAHGTYRKVDAGHVINLDKPQEFITALEGFFR</sequence>
<dbReference type="Gene3D" id="3.40.50.1820">
    <property type="entry name" value="alpha/beta hydrolase"/>
    <property type="match status" value="1"/>
</dbReference>
<dbReference type="EMBL" id="BOMY01000038">
    <property type="protein sequence ID" value="GIF23175.1"/>
    <property type="molecule type" value="Genomic_DNA"/>
</dbReference>
<dbReference type="AlphaFoldDB" id="A0A919NS02"/>
<organism evidence="1 2">
    <name type="scientific">Paractinoplanes tereljensis</name>
    <dbReference type="NCBI Taxonomy" id="571912"/>
    <lineage>
        <taxon>Bacteria</taxon>
        <taxon>Bacillati</taxon>
        <taxon>Actinomycetota</taxon>
        <taxon>Actinomycetes</taxon>
        <taxon>Micromonosporales</taxon>
        <taxon>Micromonosporaceae</taxon>
        <taxon>Paractinoplanes</taxon>
    </lineage>
</organism>
<evidence type="ECO:0000313" key="1">
    <source>
        <dbReference type="EMBL" id="GIF23175.1"/>
    </source>
</evidence>
<dbReference type="SUPFAM" id="SSF53474">
    <property type="entry name" value="alpha/beta-Hydrolases"/>
    <property type="match status" value="1"/>
</dbReference>
<name>A0A919NS02_9ACTN</name>
<proteinExistence type="predicted"/>